<feature type="non-terminal residue" evidence="1">
    <location>
        <position position="1"/>
    </location>
</feature>
<dbReference type="NCBIfam" id="NF047593">
    <property type="entry name" value="IS66_ISAeme5_TnpA"/>
    <property type="match status" value="1"/>
</dbReference>
<organism evidence="1 2">
    <name type="scientific">Halobacillus seohaensis</name>
    <dbReference type="NCBI Taxonomy" id="447421"/>
    <lineage>
        <taxon>Bacteria</taxon>
        <taxon>Bacillati</taxon>
        <taxon>Bacillota</taxon>
        <taxon>Bacilli</taxon>
        <taxon>Bacillales</taxon>
        <taxon>Bacillaceae</taxon>
        <taxon>Halobacillus</taxon>
    </lineage>
</organism>
<proteinExistence type="predicted"/>
<reference evidence="2" key="1">
    <citation type="journal article" date="2019" name="Int. J. Syst. Evol. Microbiol.">
        <title>The Global Catalogue of Microorganisms (GCM) 10K type strain sequencing project: providing services to taxonomists for standard genome sequencing and annotation.</title>
        <authorList>
            <consortium name="The Broad Institute Genomics Platform"/>
            <consortium name="The Broad Institute Genome Sequencing Center for Infectious Disease"/>
            <person name="Wu L."/>
            <person name="Ma J."/>
        </authorList>
    </citation>
    <scope>NUCLEOTIDE SEQUENCE [LARGE SCALE GENOMIC DNA]</scope>
    <source>
        <strain evidence="2">CGMCC 4.1621</strain>
    </source>
</reference>
<gene>
    <name evidence="1" type="ORF">ACFQIC_20875</name>
</gene>
<sequence length="106" mass="12087">FLGGMLMGQTEKQALWKDRLIHFHESGQTAKEWCNNHHINIHTFRYWKRKIQVPADPAPSWVAVEVEERASQSSIHISIGRATIETSEDVCPEHLANVLKVVQAVC</sequence>
<evidence type="ECO:0008006" key="3">
    <source>
        <dbReference type="Google" id="ProtNLM"/>
    </source>
</evidence>
<dbReference type="EMBL" id="JBHSZV010000076">
    <property type="protein sequence ID" value="MFC7064250.1"/>
    <property type="molecule type" value="Genomic_DNA"/>
</dbReference>
<comment type="caution">
    <text evidence="1">The sequence shown here is derived from an EMBL/GenBank/DDBJ whole genome shotgun (WGS) entry which is preliminary data.</text>
</comment>
<protein>
    <recommendedName>
        <fullName evidence="3">Transposase</fullName>
    </recommendedName>
</protein>
<dbReference type="Proteomes" id="UP001596410">
    <property type="component" value="Unassembled WGS sequence"/>
</dbReference>
<accession>A0ABW2ETP6</accession>
<keyword evidence="2" id="KW-1185">Reference proteome</keyword>
<evidence type="ECO:0000313" key="2">
    <source>
        <dbReference type="Proteomes" id="UP001596410"/>
    </source>
</evidence>
<dbReference type="RefSeq" id="WP_390217882.1">
    <property type="nucleotide sequence ID" value="NZ_JBHSZV010000076.1"/>
</dbReference>
<evidence type="ECO:0000313" key="1">
    <source>
        <dbReference type="EMBL" id="MFC7064250.1"/>
    </source>
</evidence>
<name>A0ABW2ETP6_9BACI</name>